<dbReference type="PROSITE" id="PS01124">
    <property type="entry name" value="HTH_ARAC_FAMILY_2"/>
    <property type="match status" value="1"/>
</dbReference>
<dbReference type="PANTHER" id="PTHR40055:SF1">
    <property type="entry name" value="TRANSCRIPTIONAL REGULATOR YGIV-RELATED"/>
    <property type="match status" value="1"/>
</dbReference>
<dbReference type="InterPro" id="IPR018062">
    <property type="entry name" value="HTH_AraC-typ_CS"/>
</dbReference>
<evidence type="ECO:0000259" key="4">
    <source>
        <dbReference type="PROSITE" id="PS01124"/>
    </source>
</evidence>
<dbReference type="InterPro" id="IPR050908">
    <property type="entry name" value="SmbC-like"/>
</dbReference>
<evidence type="ECO:0000313" key="5">
    <source>
        <dbReference type="EMBL" id="MFD2589999.1"/>
    </source>
</evidence>
<dbReference type="PANTHER" id="PTHR40055">
    <property type="entry name" value="TRANSCRIPTIONAL REGULATOR YGIV-RELATED"/>
    <property type="match status" value="1"/>
</dbReference>
<name>A0ABW5N534_9FLAO</name>
<dbReference type="Gene3D" id="1.10.10.60">
    <property type="entry name" value="Homeodomain-like"/>
    <property type="match status" value="2"/>
</dbReference>
<sequence>MNHQTQLDRYKALIDYIQTNYKEEITVTDIENICFYSYRNINRIFMALHHETVGQHIKRLRLEKAAEYLKFSNAPVSDIAFEIGYSDLAAFSKAFKNKFGCAPSSFRESIKLQQNIVHKSLYPESTTPKKELPYEIEILPDMKILFLEYKGRHDDLKGIEKTWDQLIRYATRKNMLTEDTIYMAEILDDEAITETIHWRYHAAICIKDPSQYTKDGLFTTKTIKEQKYAKFIHKGSHESSLETYDRIYAQFILEEEFELHDAPTLEFYLNDSNDTKEEDLLTEIYIPIV</sequence>
<dbReference type="PROSITE" id="PS00041">
    <property type="entry name" value="HTH_ARAC_FAMILY_1"/>
    <property type="match status" value="1"/>
</dbReference>
<protein>
    <submittedName>
        <fullName evidence="5">GyrI-like domain-containing protein</fullName>
    </submittedName>
</protein>
<evidence type="ECO:0000313" key="6">
    <source>
        <dbReference type="Proteomes" id="UP001597459"/>
    </source>
</evidence>
<dbReference type="InterPro" id="IPR029442">
    <property type="entry name" value="GyrI-like"/>
</dbReference>
<dbReference type="Pfam" id="PF06445">
    <property type="entry name" value="GyrI-like"/>
    <property type="match status" value="1"/>
</dbReference>
<dbReference type="Pfam" id="PF12833">
    <property type="entry name" value="HTH_18"/>
    <property type="match status" value="1"/>
</dbReference>
<dbReference type="InterPro" id="IPR010499">
    <property type="entry name" value="AraC_E-bd"/>
</dbReference>
<dbReference type="InterPro" id="IPR020449">
    <property type="entry name" value="Tscrpt_reg_AraC-type_HTH"/>
</dbReference>
<keyword evidence="1" id="KW-0805">Transcription regulation</keyword>
<dbReference type="RefSeq" id="WP_378255944.1">
    <property type="nucleotide sequence ID" value="NZ_JBHSJV010000001.1"/>
</dbReference>
<evidence type="ECO:0000256" key="1">
    <source>
        <dbReference type="ARBA" id="ARBA00023015"/>
    </source>
</evidence>
<organism evidence="5 6">
    <name type="scientific">Aquimarina hainanensis</name>
    <dbReference type="NCBI Taxonomy" id="1578017"/>
    <lineage>
        <taxon>Bacteria</taxon>
        <taxon>Pseudomonadati</taxon>
        <taxon>Bacteroidota</taxon>
        <taxon>Flavobacteriia</taxon>
        <taxon>Flavobacteriales</taxon>
        <taxon>Flavobacteriaceae</taxon>
        <taxon>Aquimarina</taxon>
    </lineage>
</organism>
<proteinExistence type="predicted"/>
<dbReference type="SMART" id="SM00871">
    <property type="entry name" value="AraC_E_bind"/>
    <property type="match status" value="1"/>
</dbReference>
<dbReference type="InterPro" id="IPR011256">
    <property type="entry name" value="Reg_factor_effector_dom_sf"/>
</dbReference>
<keyword evidence="3" id="KW-0804">Transcription</keyword>
<dbReference type="SUPFAM" id="SSF55136">
    <property type="entry name" value="Probable bacterial effector-binding domain"/>
    <property type="match status" value="1"/>
</dbReference>
<dbReference type="EMBL" id="JBHULX010000003">
    <property type="protein sequence ID" value="MFD2589999.1"/>
    <property type="molecule type" value="Genomic_DNA"/>
</dbReference>
<evidence type="ECO:0000256" key="3">
    <source>
        <dbReference type="ARBA" id="ARBA00023163"/>
    </source>
</evidence>
<dbReference type="Gene3D" id="3.20.80.10">
    <property type="entry name" value="Regulatory factor, effector binding domain"/>
    <property type="match status" value="1"/>
</dbReference>
<dbReference type="InterPro" id="IPR018060">
    <property type="entry name" value="HTH_AraC"/>
</dbReference>
<dbReference type="SUPFAM" id="SSF46689">
    <property type="entry name" value="Homeodomain-like"/>
    <property type="match status" value="1"/>
</dbReference>
<comment type="caution">
    <text evidence="5">The sequence shown here is derived from an EMBL/GenBank/DDBJ whole genome shotgun (WGS) entry which is preliminary data.</text>
</comment>
<evidence type="ECO:0000256" key="2">
    <source>
        <dbReference type="ARBA" id="ARBA00023125"/>
    </source>
</evidence>
<accession>A0ABW5N534</accession>
<dbReference type="SMART" id="SM00342">
    <property type="entry name" value="HTH_ARAC"/>
    <property type="match status" value="1"/>
</dbReference>
<reference evidence="6" key="1">
    <citation type="journal article" date="2019" name="Int. J. Syst. Evol. Microbiol.">
        <title>The Global Catalogue of Microorganisms (GCM) 10K type strain sequencing project: providing services to taxonomists for standard genome sequencing and annotation.</title>
        <authorList>
            <consortium name="The Broad Institute Genomics Platform"/>
            <consortium name="The Broad Institute Genome Sequencing Center for Infectious Disease"/>
            <person name="Wu L."/>
            <person name="Ma J."/>
        </authorList>
    </citation>
    <scope>NUCLEOTIDE SEQUENCE [LARGE SCALE GENOMIC DNA]</scope>
    <source>
        <strain evidence="6">KCTC 42423</strain>
    </source>
</reference>
<keyword evidence="2" id="KW-0238">DNA-binding</keyword>
<dbReference type="PRINTS" id="PR00032">
    <property type="entry name" value="HTHARAC"/>
</dbReference>
<dbReference type="InterPro" id="IPR009057">
    <property type="entry name" value="Homeodomain-like_sf"/>
</dbReference>
<feature type="domain" description="HTH araC/xylS-type" evidence="4">
    <location>
        <begin position="11"/>
        <end position="109"/>
    </location>
</feature>
<keyword evidence="6" id="KW-1185">Reference proteome</keyword>
<gene>
    <name evidence="5" type="ORF">ACFSTE_04105</name>
</gene>
<dbReference type="Proteomes" id="UP001597459">
    <property type="component" value="Unassembled WGS sequence"/>
</dbReference>